<feature type="domain" description="N-acetyltransferase" evidence="5">
    <location>
        <begin position="8"/>
        <end position="93"/>
    </location>
</feature>
<evidence type="ECO:0000313" key="7">
    <source>
        <dbReference type="Proteomes" id="UP001056681"/>
    </source>
</evidence>
<evidence type="ECO:0000256" key="2">
    <source>
        <dbReference type="ARBA" id="ARBA00023125"/>
    </source>
</evidence>
<evidence type="ECO:0000259" key="5">
    <source>
        <dbReference type="PROSITE" id="PS51729"/>
    </source>
</evidence>
<evidence type="ECO:0000256" key="1">
    <source>
        <dbReference type="ARBA" id="ARBA00023015"/>
    </source>
</evidence>
<dbReference type="PANTHER" id="PTHR44688:SF16">
    <property type="entry name" value="DNA-BINDING TRANSCRIPTIONAL ACTIVATOR DEVR_DOSR"/>
    <property type="match status" value="1"/>
</dbReference>
<dbReference type="Gene3D" id="1.10.10.10">
    <property type="entry name" value="Winged helix-like DNA-binding domain superfamily/Winged helix DNA-binding domain"/>
    <property type="match status" value="1"/>
</dbReference>
<dbReference type="Proteomes" id="UP001056681">
    <property type="component" value="Chromosome"/>
</dbReference>
<dbReference type="PROSITE" id="PS50043">
    <property type="entry name" value="HTH_LUXR_2"/>
    <property type="match status" value="1"/>
</dbReference>
<gene>
    <name evidence="6" type="ORF">IM816_08795</name>
</gene>
<organism evidence="6 7">
    <name type="scientific">Luteibacter flocculans</name>
    <dbReference type="NCBI Taxonomy" id="2780091"/>
    <lineage>
        <taxon>Bacteria</taxon>
        <taxon>Pseudomonadati</taxon>
        <taxon>Pseudomonadota</taxon>
        <taxon>Gammaproteobacteria</taxon>
        <taxon>Lysobacterales</taxon>
        <taxon>Rhodanobacteraceae</taxon>
        <taxon>Luteibacter</taxon>
    </lineage>
</organism>
<dbReference type="SMART" id="SM00421">
    <property type="entry name" value="HTH_LUXR"/>
    <property type="match status" value="1"/>
</dbReference>
<reference evidence="6" key="1">
    <citation type="submission" date="2020-10" db="EMBL/GenBank/DDBJ databases">
        <title>Whole-genome sequence of Luteibacter sp. EIF3.</title>
        <authorList>
            <person name="Friedrich I."/>
            <person name="Hertel R."/>
            <person name="Daniel R."/>
        </authorList>
    </citation>
    <scope>NUCLEOTIDE SEQUENCE</scope>
    <source>
        <strain evidence="6">EIF3</strain>
    </source>
</reference>
<dbReference type="SUPFAM" id="SSF55729">
    <property type="entry name" value="Acyl-CoA N-acyltransferases (Nat)"/>
    <property type="match status" value="1"/>
</dbReference>
<dbReference type="Gene3D" id="3.40.630.30">
    <property type="match status" value="1"/>
</dbReference>
<feature type="domain" description="HTH luxR-type" evidence="4">
    <location>
        <begin position="101"/>
        <end position="166"/>
    </location>
</feature>
<sequence length="169" mass="18915">MAADIGIRDAPDEGRFIAELGRQSASAWYERNGRVLRFFRVDISQALIENGVGIQLMRVALAQARLQGLLVEPACDFVTEYMRDNPETQDLLTSDGWRMLQRPDDNALTEREISVLRGIAAGLENKQIAERLGLSTETVKEHLSHAMSKLQANNRTHAVAIALKRGFLR</sequence>
<name>A0ABY4T5V9_9GAMM</name>
<dbReference type="RefSeq" id="WP_250340607.1">
    <property type="nucleotide sequence ID" value="NZ_CP063231.1"/>
</dbReference>
<dbReference type="InterPro" id="IPR016032">
    <property type="entry name" value="Sig_transdc_resp-reg_C-effctor"/>
</dbReference>
<dbReference type="EMBL" id="CP063231">
    <property type="protein sequence ID" value="URL60155.1"/>
    <property type="molecule type" value="Genomic_DNA"/>
</dbReference>
<evidence type="ECO:0000259" key="4">
    <source>
        <dbReference type="PROSITE" id="PS50043"/>
    </source>
</evidence>
<proteinExistence type="predicted"/>
<keyword evidence="7" id="KW-1185">Reference proteome</keyword>
<dbReference type="Pfam" id="PF14542">
    <property type="entry name" value="Acetyltransf_CG"/>
    <property type="match status" value="1"/>
</dbReference>
<evidence type="ECO:0000313" key="6">
    <source>
        <dbReference type="EMBL" id="URL60155.1"/>
    </source>
</evidence>
<protein>
    <submittedName>
        <fullName evidence="6">N-acetyltransferase</fullName>
    </submittedName>
</protein>
<dbReference type="InterPro" id="IPR031165">
    <property type="entry name" value="GNAT_YJDJ"/>
</dbReference>
<dbReference type="PRINTS" id="PR00038">
    <property type="entry name" value="HTHLUXR"/>
</dbReference>
<dbReference type="InterPro" id="IPR036388">
    <property type="entry name" value="WH-like_DNA-bd_sf"/>
</dbReference>
<keyword evidence="1" id="KW-0805">Transcription regulation</keyword>
<evidence type="ECO:0000256" key="3">
    <source>
        <dbReference type="ARBA" id="ARBA00023163"/>
    </source>
</evidence>
<dbReference type="PANTHER" id="PTHR44688">
    <property type="entry name" value="DNA-BINDING TRANSCRIPTIONAL ACTIVATOR DEVR_DOSR"/>
    <property type="match status" value="1"/>
</dbReference>
<dbReference type="CDD" id="cd06170">
    <property type="entry name" value="LuxR_C_like"/>
    <property type="match status" value="1"/>
</dbReference>
<dbReference type="PROSITE" id="PS00622">
    <property type="entry name" value="HTH_LUXR_1"/>
    <property type="match status" value="1"/>
</dbReference>
<dbReference type="Pfam" id="PF00196">
    <property type="entry name" value="GerE"/>
    <property type="match status" value="1"/>
</dbReference>
<dbReference type="PROSITE" id="PS51729">
    <property type="entry name" value="GNAT_YJDJ"/>
    <property type="match status" value="1"/>
</dbReference>
<dbReference type="InterPro" id="IPR016181">
    <property type="entry name" value="Acyl_CoA_acyltransferase"/>
</dbReference>
<dbReference type="SUPFAM" id="SSF46894">
    <property type="entry name" value="C-terminal effector domain of the bipartite response regulators"/>
    <property type="match status" value="1"/>
</dbReference>
<dbReference type="InterPro" id="IPR000792">
    <property type="entry name" value="Tscrpt_reg_LuxR_C"/>
</dbReference>
<accession>A0ABY4T5V9</accession>
<keyword evidence="3" id="KW-0804">Transcription</keyword>
<keyword evidence="2" id="KW-0238">DNA-binding</keyword>